<dbReference type="Proteomes" id="UP001275315">
    <property type="component" value="Unassembled WGS sequence"/>
</dbReference>
<evidence type="ECO:0000256" key="1">
    <source>
        <dbReference type="SAM" id="MobiDB-lite"/>
    </source>
</evidence>
<dbReference type="EMBL" id="JAWDIQ010000001">
    <property type="protein sequence ID" value="MDY0408699.1"/>
    <property type="molecule type" value="Genomic_DNA"/>
</dbReference>
<evidence type="ECO:0000313" key="2">
    <source>
        <dbReference type="EMBL" id="MDY0408699.1"/>
    </source>
</evidence>
<protein>
    <submittedName>
        <fullName evidence="2">Uncharacterized protein</fullName>
    </submittedName>
</protein>
<accession>A0ABU5CQT3</accession>
<comment type="caution">
    <text evidence="2">The sequence shown here is derived from an EMBL/GenBank/DDBJ whole genome shotgun (WGS) entry which is preliminary data.</text>
</comment>
<gene>
    <name evidence="2" type="ORF">RWD45_09200</name>
</gene>
<sequence>MKIGFHEDNETTSIWDINEKDPEWYTRNDKINFEIDLSEAYKKIQQKDGKQQGKSEDVAEEEEEGNITSEVIEEILHITTFYNKEEVNHSIKLLKNDKNELRVK</sequence>
<name>A0ABU5CQT3_9BACI</name>
<dbReference type="RefSeq" id="WP_320379412.1">
    <property type="nucleotide sequence ID" value="NZ_JAWDIQ010000001.1"/>
</dbReference>
<keyword evidence="3" id="KW-1185">Reference proteome</keyword>
<reference evidence="2 3" key="1">
    <citation type="submission" date="2023-10" db="EMBL/GenBank/DDBJ databases">
        <title>Virgibacillus soli CC-YMP-6 genome.</title>
        <authorList>
            <person name="Miliotis G."/>
            <person name="Sengupta P."/>
            <person name="Hameed A."/>
            <person name="Chuvochina M."/>
            <person name="Mcdonagh F."/>
            <person name="Simpson A.C."/>
            <person name="Singh N.K."/>
            <person name="Rekha P.D."/>
            <person name="Raman K."/>
            <person name="Hugenholtz P."/>
            <person name="Venkateswaran K."/>
        </authorList>
    </citation>
    <scope>NUCLEOTIDE SEQUENCE [LARGE SCALE GENOMIC DNA]</scope>
    <source>
        <strain evidence="2 3">CC-YMP-6</strain>
    </source>
</reference>
<proteinExistence type="predicted"/>
<feature type="region of interest" description="Disordered" evidence="1">
    <location>
        <begin position="44"/>
        <end position="66"/>
    </location>
</feature>
<organism evidence="2 3">
    <name type="scientific">Paracerasibacillus soli</name>
    <dbReference type="NCBI Taxonomy" id="480284"/>
    <lineage>
        <taxon>Bacteria</taxon>
        <taxon>Bacillati</taxon>
        <taxon>Bacillota</taxon>
        <taxon>Bacilli</taxon>
        <taxon>Bacillales</taxon>
        <taxon>Bacillaceae</taxon>
        <taxon>Paracerasibacillus</taxon>
    </lineage>
</organism>
<evidence type="ECO:0000313" key="3">
    <source>
        <dbReference type="Proteomes" id="UP001275315"/>
    </source>
</evidence>
<feature type="compositionally biased region" description="Basic and acidic residues" evidence="1">
    <location>
        <begin position="44"/>
        <end position="57"/>
    </location>
</feature>